<evidence type="ECO:0000313" key="1">
    <source>
        <dbReference type="Ensembl" id="ENSHCOP00000016090.1"/>
    </source>
</evidence>
<reference evidence="1" key="1">
    <citation type="submission" date="2025-08" db="UniProtKB">
        <authorList>
            <consortium name="Ensembl"/>
        </authorList>
    </citation>
    <scope>IDENTIFICATION</scope>
</reference>
<name>A0A3Q3DMU0_HIPCM</name>
<dbReference type="Proteomes" id="UP000264820">
    <property type="component" value="Unplaced"/>
</dbReference>
<evidence type="ECO:0000313" key="2">
    <source>
        <dbReference type="Proteomes" id="UP000264820"/>
    </source>
</evidence>
<proteinExistence type="predicted"/>
<protein>
    <submittedName>
        <fullName evidence="1">Uncharacterized protein</fullName>
    </submittedName>
</protein>
<accession>A0A3Q3DMU0</accession>
<reference evidence="1" key="2">
    <citation type="submission" date="2025-09" db="UniProtKB">
        <authorList>
            <consortium name="Ensembl"/>
        </authorList>
    </citation>
    <scope>IDENTIFICATION</scope>
</reference>
<keyword evidence="2" id="KW-1185">Reference proteome</keyword>
<dbReference type="Ensembl" id="ENSHCOT00000024179.1">
    <property type="protein sequence ID" value="ENSHCOP00000016090.1"/>
    <property type="gene ID" value="ENSHCOG00000019804.1"/>
</dbReference>
<dbReference type="AlphaFoldDB" id="A0A3Q3DMU0"/>
<organism evidence="1 2">
    <name type="scientific">Hippocampus comes</name>
    <name type="common">Tiger tail seahorse</name>
    <dbReference type="NCBI Taxonomy" id="109280"/>
    <lineage>
        <taxon>Eukaryota</taxon>
        <taxon>Metazoa</taxon>
        <taxon>Chordata</taxon>
        <taxon>Craniata</taxon>
        <taxon>Vertebrata</taxon>
        <taxon>Euteleostomi</taxon>
        <taxon>Actinopterygii</taxon>
        <taxon>Neopterygii</taxon>
        <taxon>Teleostei</taxon>
        <taxon>Neoteleostei</taxon>
        <taxon>Acanthomorphata</taxon>
        <taxon>Syngnathiaria</taxon>
        <taxon>Syngnathiformes</taxon>
        <taxon>Syngnathoidei</taxon>
        <taxon>Syngnathidae</taxon>
        <taxon>Hippocampus</taxon>
    </lineage>
</organism>
<sequence length="80" mass="8847">MLFLKLLSKDDSTNDLHQLAMSPGPRGKGKQLVYARNSLEIVSNTPPGGVLGLGSDWVIPKLSSDERHLFDDLDVLFRLL</sequence>